<evidence type="ECO:0000256" key="1">
    <source>
        <dbReference type="SAM" id="Phobius"/>
    </source>
</evidence>
<keyword evidence="1" id="KW-1133">Transmembrane helix</keyword>
<dbReference type="GO" id="GO:0032259">
    <property type="term" value="P:methylation"/>
    <property type="evidence" value="ECO:0007669"/>
    <property type="project" value="UniProtKB-KW"/>
</dbReference>
<organism evidence="2 3">
    <name type="scientific">Actinomadura gamaensis</name>
    <dbReference type="NCBI Taxonomy" id="1763541"/>
    <lineage>
        <taxon>Bacteria</taxon>
        <taxon>Bacillati</taxon>
        <taxon>Actinomycetota</taxon>
        <taxon>Actinomycetes</taxon>
        <taxon>Streptosporangiales</taxon>
        <taxon>Thermomonosporaceae</taxon>
        <taxon>Actinomadura</taxon>
    </lineage>
</organism>
<keyword evidence="3" id="KW-1185">Reference proteome</keyword>
<evidence type="ECO:0000313" key="2">
    <source>
        <dbReference type="EMBL" id="MFC4912877.1"/>
    </source>
</evidence>
<dbReference type="GO" id="GO:0008168">
    <property type="term" value="F:methyltransferase activity"/>
    <property type="evidence" value="ECO:0007669"/>
    <property type="project" value="UniProtKB-KW"/>
</dbReference>
<proteinExistence type="predicted"/>
<dbReference type="SUPFAM" id="SSF53335">
    <property type="entry name" value="S-adenosyl-L-methionine-dependent methyltransferases"/>
    <property type="match status" value="1"/>
</dbReference>
<evidence type="ECO:0000313" key="3">
    <source>
        <dbReference type="Proteomes" id="UP001595872"/>
    </source>
</evidence>
<dbReference type="Proteomes" id="UP001595872">
    <property type="component" value="Unassembled WGS sequence"/>
</dbReference>
<dbReference type="Gene3D" id="3.40.50.150">
    <property type="entry name" value="Vaccinia Virus protein VP39"/>
    <property type="match status" value="1"/>
</dbReference>
<accession>A0ABV9UCU0</accession>
<dbReference type="Pfam" id="PF13489">
    <property type="entry name" value="Methyltransf_23"/>
    <property type="match status" value="1"/>
</dbReference>
<keyword evidence="1" id="KW-0472">Membrane</keyword>
<sequence>MIEGVILLGCVLVAGALVARTLLLRRRLSALGPLPPAASDTSGYRLATARGVPVPPEVFEAAAAHATRHGLDLVDLVPGDLQTTEALDFARSADPRTLRLPGPCLGRGAGYALLLSADLAARLSPSGLASLGPGEMAELTVRARQYARRADLVLAPVPSRRDLDGRRTWLTALCLTVPPQMAVPLGLARATAGWLLVAACLAVDPRWGLLPLLAYCAVPYVLTLGTSVRPRDRFLAAATRPLHVPWVWWRTLRAPLSEWERHRAELREKSRVWHEARMDRPMFEARRPDCPWCGSSRLRVHLVTRDTLMVKPGRFVLERCDACGHVFQNPRLAPAGLDFYYRDVYDGLSAASTEHIFSGQTGWYRARAELVAAHARPATWLDVGAGHGHFCAAAAEILPDTAFDGLDQSAGIEEAARRRWVRRAVRAEFRDMAADLAGRYDAVSMNHYLEHTADPSAELDAAVTALAPGGHLLIELPDPESRVGRVLRGYWIAWLPPQHLHMIPMRNLTEALTARGLEIVATQRRGVREEPDFTTGALLFANVHGPDPHRPWATSGQTARARRAAAYAATVPLLALAVVTDVIVRIVRPGTSNAYRVLARKPPAAGT</sequence>
<reference evidence="3" key="1">
    <citation type="journal article" date="2019" name="Int. J. Syst. Evol. Microbiol.">
        <title>The Global Catalogue of Microorganisms (GCM) 10K type strain sequencing project: providing services to taxonomists for standard genome sequencing and annotation.</title>
        <authorList>
            <consortium name="The Broad Institute Genomics Platform"/>
            <consortium name="The Broad Institute Genome Sequencing Center for Infectious Disease"/>
            <person name="Wu L."/>
            <person name="Ma J."/>
        </authorList>
    </citation>
    <scope>NUCLEOTIDE SEQUENCE [LARGE SCALE GENOMIC DNA]</scope>
    <source>
        <strain evidence="3">KLKA75</strain>
    </source>
</reference>
<dbReference type="RefSeq" id="WP_378263241.1">
    <property type="nucleotide sequence ID" value="NZ_JBHSIT010000014.1"/>
</dbReference>
<comment type="caution">
    <text evidence="2">The sequence shown here is derived from an EMBL/GenBank/DDBJ whole genome shotgun (WGS) entry which is preliminary data.</text>
</comment>
<name>A0ABV9UCU0_9ACTN</name>
<gene>
    <name evidence="2" type="ORF">ACFPCY_36645</name>
</gene>
<keyword evidence="2" id="KW-0808">Transferase</keyword>
<dbReference type="CDD" id="cd02440">
    <property type="entry name" value="AdoMet_MTases"/>
    <property type="match status" value="1"/>
</dbReference>
<dbReference type="PANTHER" id="PTHR43861">
    <property type="entry name" value="TRANS-ACONITATE 2-METHYLTRANSFERASE-RELATED"/>
    <property type="match status" value="1"/>
</dbReference>
<keyword evidence="1" id="KW-0812">Transmembrane</keyword>
<dbReference type="EMBL" id="JBHSIT010000014">
    <property type="protein sequence ID" value="MFC4912877.1"/>
    <property type="molecule type" value="Genomic_DNA"/>
</dbReference>
<keyword evidence="2" id="KW-0489">Methyltransferase</keyword>
<feature type="transmembrane region" description="Helical" evidence="1">
    <location>
        <begin position="564"/>
        <end position="587"/>
    </location>
</feature>
<dbReference type="InterPro" id="IPR029063">
    <property type="entry name" value="SAM-dependent_MTases_sf"/>
</dbReference>
<protein>
    <submittedName>
        <fullName evidence="2">Methyltransferase domain-containing protein</fullName>
    </submittedName>
</protein>